<dbReference type="InterPro" id="IPR056390">
    <property type="entry name" value="Holin_phage"/>
</dbReference>
<dbReference type="Proteomes" id="UP000705983">
    <property type="component" value="Unassembled WGS sequence"/>
</dbReference>
<feature type="transmembrane region" description="Helical" evidence="2">
    <location>
        <begin position="37"/>
        <end position="55"/>
    </location>
</feature>
<keyword evidence="2" id="KW-0812">Transmembrane</keyword>
<evidence type="ECO:0000256" key="2">
    <source>
        <dbReference type="SAM" id="Phobius"/>
    </source>
</evidence>
<accession>A0ABS2TFN5</accession>
<keyword evidence="2" id="KW-0472">Membrane</keyword>
<keyword evidence="2" id="KW-1133">Transmembrane helix</keyword>
<evidence type="ECO:0000256" key="1">
    <source>
        <dbReference type="SAM" id="MobiDB-lite"/>
    </source>
</evidence>
<protein>
    <recommendedName>
        <fullName evidence="5">Holin</fullName>
    </recommendedName>
</protein>
<dbReference type="RefSeq" id="WP_187995901.1">
    <property type="nucleotide sequence ID" value="NZ_JACEXG010000001.1"/>
</dbReference>
<evidence type="ECO:0000313" key="4">
    <source>
        <dbReference type="Proteomes" id="UP000705983"/>
    </source>
</evidence>
<feature type="region of interest" description="Disordered" evidence="1">
    <location>
        <begin position="56"/>
        <end position="79"/>
    </location>
</feature>
<name>A0ABS2TFN5_9ACTO</name>
<evidence type="ECO:0008006" key="5">
    <source>
        <dbReference type="Google" id="ProtNLM"/>
    </source>
</evidence>
<organism evidence="3 4">
    <name type="scientific">Flaviflexus equikiangi</name>
    <dbReference type="NCBI Taxonomy" id="2758573"/>
    <lineage>
        <taxon>Bacteria</taxon>
        <taxon>Bacillati</taxon>
        <taxon>Actinomycetota</taxon>
        <taxon>Actinomycetes</taxon>
        <taxon>Actinomycetales</taxon>
        <taxon>Actinomycetaceae</taxon>
        <taxon>Flaviflexus</taxon>
    </lineage>
</organism>
<reference evidence="4" key="1">
    <citation type="submission" date="2021-02" db="EMBL/GenBank/DDBJ databases">
        <title>Leucobacter sp. CX169.</title>
        <authorList>
            <person name="Cheng Y."/>
        </authorList>
    </citation>
    <scope>NUCLEOTIDE SEQUENCE [LARGE SCALE GENOMIC DNA]</scope>
    <source>
        <strain evidence="4">JY899</strain>
    </source>
</reference>
<feature type="transmembrane region" description="Helical" evidence="2">
    <location>
        <begin position="12"/>
        <end position="31"/>
    </location>
</feature>
<proteinExistence type="predicted"/>
<comment type="caution">
    <text evidence="3">The sequence shown here is derived from an EMBL/GenBank/DDBJ whole genome shotgun (WGS) entry which is preliminary data.</text>
</comment>
<dbReference type="EMBL" id="JAFFJS010000001">
    <property type="protein sequence ID" value="MBM9432326.1"/>
    <property type="molecule type" value="Genomic_DNA"/>
</dbReference>
<dbReference type="Pfam" id="PF23809">
    <property type="entry name" value="Phage_holin_9"/>
    <property type="match status" value="1"/>
</dbReference>
<keyword evidence="4" id="KW-1185">Reference proteome</keyword>
<sequence>MSKSVIPAHVRDWLYPVLLAAIALLGGYGFIAEDTLPLWVALAGALLGVGTATAYRPGRSPETAPDLSENGGAHADSDN</sequence>
<evidence type="ECO:0000313" key="3">
    <source>
        <dbReference type="EMBL" id="MBM9432326.1"/>
    </source>
</evidence>
<gene>
    <name evidence="3" type="ORF">JVW63_01190</name>
</gene>